<accession>A0A8X6KML5</accession>
<protein>
    <submittedName>
        <fullName evidence="2">Uncharacterized protein</fullName>
    </submittedName>
</protein>
<name>A0A8X6KML5_TRICU</name>
<dbReference type="AlphaFoldDB" id="A0A8X6KML5"/>
<organism evidence="2 3">
    <name type="scientific">Trichonephila clavata</name>
    <name type="common">Joro spider</name>
    <name type="synonym">Nephila clavata</name>
    <dbReference type="NCBI Taxonomy" id="2740835"/>
    <lineage>
        <taxon>Eukaryota</taxon>
        <taxon>Metazoa</taxon>
        <taxon>Ecdysozoa</taxon>
        <taxon>Arthropoda</taxon>
        <taxon>Chelicerata</taxon>
        <taxon>Arachnida</taxon>
        <taxon>Araneae</taxon>
        <taxon>Araneomorphae</taxon>
        <taxon>Entelegynae</taxon>
        <taxon>Araneoidea</taxon>
        <taxon>Nephilidae</taxon>
        <taxon>Trichonephila</taxon>
    </lineage>
</organism>
<proteinExistence type="predicted"/>
<reference evidence="2" key="1">
    <citation type="submission" date="2020-07" db="EMBL/GenBank/DDBJ databases">
        <title>Multicomponent nature underlies the extraordinary mechanical properties of spider dragline silk.</title>
        <authorList>
            <person name="Kono N."/>
            <person name="Nakamura H."/>
            <person name="Mori M."/>
            <person name="Yoshida Y."/>
            <person name="Ohtoshi R."/>
            <person name="Malay A.D."/>
            <person name="Moran D.A.P."/>
            <person name="Tomita M."/>
            <person name="Numata K."/>
            <person name="Arakawa K."/>
        </authorList>
    </citation>
    <scope>NUCLEOTIDE SEQUENCE</scope>
</reference>
<feature type="chain" id="PRO_5036447930" evidence="1">
    <location>
        <begin position="17"/>
        <end position="137"/>
    </location>
</feature>
<dbReference type="EMBL" id="BMAO01021653">
    <property type="protein sequence ID" value="GFQ76443.1"/>
    <property type="molecule type" value="Genomic_DNA"/>
</dbReference>
<feature type="signal peptide" evidence="1">
    <location>
        <begin position="1"/>
        <end position="16"/>
    </location>
</feature>
<comment type="caution">
    <text evidence="2">The sequence shown here is derived from an EMBL/GenBank/DDBJ whole genome shotgun (WGS) entry which is preliminary data.</text>
</comment>
<gene>
    <name evidence="2" type="ORF">TNCT_421231</name>
</gene>
<keyword evidence="1" id="KW-0732">Signal</keyword>
<dbReference type="Proteomes" id="UP000887116">
    <property type="component" value="Unassembled WGS sequence"/>
</dbReference>
<keyword evidence="3" id="KW-1185">Reference proteome</keyword>
<evidence type="ECO:0000313" key="3">
    <source>
        <dbReference type="Proteomes" id="UP000887116"/>
    </source>
</evidence>
<evidence type="ECO:0000256" key="1">
    <source>
        <dbReference type="SAM" id="SignalP"/>
    </source>
</evidence>
<sequence>MCILQCTIVYFRLCISELLLRGEFAEWASEECKDTNSCRTHDCGLVSGSSMYSLKSKNIGGARTRRSCDDVKPSTGNLVVMVTELRGQICSGSKVLFTPKGPACKHGPMCIRSVKPVIYDDVVWQLEELPAHILYNQ</sequence>
<evidence type="ECO:0000313" key="2">
    <source>
        <dbReference type="EMBL" id="GFQ76443.1"/>
    </source>
</evidence>